<dbReference type="GeneID" id="6083557"/>
<evidence type="ECO:0000313" key="2">
    <source>
        <dbReference type="EMBL" id="EDR01443.1"/>
    </source>
</evidence>
<feature type="compositionally biased region" description="Polar residues" evidence="1">
    <location>
        <begin position="145"/>
        <end position="156"/>
    </location>
</feature>
<dbReference type="OrthoDB" id="10352624at2759"/>
<feature type="compositionally biased region" description="Polar residues" evidence="1">
    <location>
        <begin position="76"/>
        <end position="94"/>
    </location>
</feature>
<accession>B0DV33</accession>
<feature type="compositionally biased region" description="Basic and acidic residues" evidence="1">
    <location>
        <begin position="99"/>
        <end position="110"/>
    </location>
</feature>
<gene>
    <name evidence="2" type="ORF">LACBIDRAFT_310788</name>
</gene>
<feature type="region of interest" description="Disordered" evidence="1">
    <location>
        <begin position="71"/>
        <end position="248"/>
    </location>
</feature>
<protein>
    <submittedName>
        <fullName evidence="2">Predicted protein</fullName>
    </submittedName>
</protein>
<dbReference type="EMBL" id="DS547138">
    <property type="protein sequence ID" value="EDR01443.1"/>
    <property type="molecule type" value="Genomic_DNA"/>
</dbReference>
<feature type="compositionally biased region" description="Polar residues" evidence="1">
    <location>
        <begin position="189"/>
        <end position="203"/>
    </location>
</feature>
<dbReference type="KEGG" id="lbc:LACBIDRAFT_310788"/>
<proteinExistence type="predicted"/>
<keyword evidence="3" id="KW-1185">Reference proteome</keyword>
<dbReference type="HOGENOM" id="CLU_1042304_0_0_1"/>
<feature type="compositionally biased region" description="Low complexity" evidence="1">
    <location>
        <begin position="172"/>
        <end position="183"/>
    </location>
</feature>
<name>B0DV33_LACBS</name>
<dbReference type="Proteomes" id="UP000001194">
    <property type="component" value="Unassembled WGS sequence"/>
</dbReference>
<dbReference type="AlphaFoldDB" id="B0DV33"/>
<feature type="compositionally biased region" description="Low complexity" evidence="1">
    <location>
        <begin position="133"/>
        <end position="144"/>
    </location>
</feature>
<organism evidence="3">
    <name type="scientific">Laccaria bicolor (strain S238N-H82 / ATCC MYA-4686)</name>
    <name type="common">Bicoloured deceiver</name>
    <name type="synonym">Laccaria laccata var. bicolor</name>
    <dbReference type="NCBI Taxonomy" id="486041"/>
    <lineage>
        <taxon>Eukaryota</taxon>
        <taxon>Fungi</taxon>
        <taxon>Dikarya</taxon>
        <taxon>Basidiomycota</taxon>
        <taxon>Agaricomycotina</taxon>
        <taxon>Agaricomycetes</taxon>
        <taxon>Agaricomycetidae</taxon>
        <taxon>Agaricales</taxon>
        <taxon>Agaricineae</taxon>
        <taxon>Hydnangiaceae</taxon>
        <taxon>Laccaria</taxon>
    </lineage>
</organism>
<dbReference type="InParanoid" id="B0DV33"/>
<reference evidence="2 3" key="1">
    <citation type="journal article" date="2008" name="Nature">
        <title>The genome of Laccaria bicolor provides insights into mycorrhizal symbiosis.</title>
        <authorList>
            <person name="Martin F."/>
            <person name="Aerts A."/>
            <person name="Ahren D."/>
            <person name="Brun A."/>
            <person name="Danchin E.G.J."/>
            <person name="Duchaussoy F."/>
            <person name="Gibon J."/>
            <person name="Kohler A."/>
            <person name="Lindquist E."/>
            <person name="Pereda V."/>
            <person name="Salamov A."/>
            <person name="Shapiro H.J."/>
            <person name="Wuyts J."/>
            <person name="Blaudez D."/>
            <person name="Buee M."/>
            <person name="Brokstein P."/>
            <person name="Canbaeck B."/>
            <person name="Cohen D."/>
            <person name="Courty P.E."/>
            <person name="Coutinho P.M."/>
            <person name="Delaruelle C."/>
            <person name="Detter J.C."/>
            <person name="Deveau A."/>
            <person name="DiFazio S."/>
            <person name="Duplessis S."/>
            <person name="Fraissinet-Tachet L."/>
            <person name="Lucic E."/>
            <person name="Frey-Klett P."/>
            <person name="Fourrey C."/>
            <person name="Feussner I."/>
            <person name="Gay G."/>
            <person name="Grimwood J."/>
            <person name="Hoegger P.J."/>
            <person name="Jain P."/>
            <person name="Kilaru S."/>
            <person name="Labbe J."/>
            <person name="Lin Y.C."/>
            <person name="Legue V."/>
            <person name="Le Tacon F."/>
            <person name="Marmeisse R."/>
            <person name="Melayah D."/>
            <person name="Montanini B."/>
            <person name="Muratet M."/>
            <person name="Nehls U."/>
            <person name="Niculita-Hirzel H."/>
            <person name="Oudot-Le Secq M.P."/>
            <person name="Peter M."/>
            <person name="Quesneville H."/>
            <person name="Rajashekar B."/>
            <person name="Reich M."/>
            <person name="Rouhier N."/>
            <person name="Schmutz J."/>
            <person name="Yin T."/>
            <person name="Chalot M."/>
            <person name="Henrissat B."/>
            <person name="Kuees U."/>
            <person name="Lucas S."/>
            <person name="Van de Peer Y."/>
            <person name="Podila G.K."/>
            <person name="Polle A."/>
            <person name="Pukkila P.J."/>
            <person name="Richardson P.M."/>
            <person name="Rouze P."/>
            <person name="Sanders I.R."/>
            <person name="Stajich J.E."/>
            <person name="Tunlid A."/>
            <person name="Tuskan G."/>
            <person name="Grigoriev I.V."/>
        </authorList>
    </citation>
    <scope>NUCLEOTIDE SEQUENCE [LARGE SCALE GENOMIC DNA]</scope>
    <source>
        <strain evidence="3">S238N-H82 / ATCC MYA-4686</strain>
    </source>
</reference>
<evidence type="ECO:0000256" key="1">
    <source>
        <dbReference type="SAM" id="MobiDB-lite"/>
    </source>
</evidence>
<feature type="compositionally biased region" description="Pro residues" evidence="1">
    <location>
        <begin position="238"/>
        <end position="248"/>
    </location>
</feature>
<sequence length="269" mass="29184">MSLTKGITVDIATPDFGLRDGPNTIGMKATPCTRCHLPRIPLNQDFKQCPDCRNKARLACETYRKRKLSDKRGRVTLNQGNSTPQNRTDTQPSTKLLKRPLEGKDSEKAAKRSRHSTAEGGVNAKDWVQNVPSTSSSTRTVSTTPAGSSNHRQYQAGSPEGGVNSKYRVQDSSSSTTRTISRTLAGPSNHPQYQASVTKGRVNTNDRAKDVSSSSSTTKAISRTLAGPPTHPQNQIPQGPPLTMPPRNPYLHGEHVVSRFARNPAGGFI</sequence>
<dbReference type="RefSeq" id="XP_001887795.1">
    <property type="nucleotide sequence ID" value="XM_001887760.1"/>
</dbReference>
<evidence type="ECO:0000313" key="3">
    <source>
        <dbReference type="Proteomes" id="UP000001194"/>
    </source>
</evidence>